<keyword evidence="2" id="KW-1185">Reference proteome</keyword>
<reference evidence="1 2" key="1">
    <citation type="submission" date="2023-01" db="EMBL/GenBank/DDBJ databases">
        <title>Analysis of 21 Apiospora genomes using comparative genomics revels a genus with tremendous synthesis potential of carbohydrate active enzymes and secondary metabolites.</title>
        <authorList>
            <person name="Sorensen T."/>
        </authorList>
    </citation>
    <scope>NUCLEOTIDE SEQUENCE [LARGE SCALE GENOMIC DNA]</scope>
    <source>
        <strain evidence="1 2">CBS 24483</strain>
    </source>
</reference>
<dbReference type="RefSeq" id="XP_066693194.1">
    <property type="nucleotide sequence ID" value="XM_066850956.1"/>
</dbReference>
<protein>
    <submittedName>
        <fullName evidence="1">Uncharacterized protein</fullName>
    </submittedName>
</protein>
<dbReference type="Proteomes" id="UP001391051">
    <property type="component" value="Unassembled WGS sequence"/>
</dbReference>
<gene>
    <name evidence="1" type="ORF">PG986_014734</name>
</gene>
<dbReference type="EMBL" id="JAQQWE010000010">
    <property type="protein sequence ID" value="KAK7937866.1"/>
    <property type="molecule type" value="Genomic_DNA"/>
</dbReference>
<comment type="caution">
    <text evidence="1">The sequence shown here is derived from an EMBL/GenBank/DDBJ whole genome shotgun (WGS) entry which is preliminary data.</text>
</comment>
<organism evidence="1 2">
    <name type="scientific">Apiospora aurea</name>
    <dbReference type="NCBI Taxonomy" id="335848"/>
    <lineage>
        <taxon>Eukaryota</taxon>
        <taxon>Fungi</taxon>
        <taxon>Dikarya</taxon>
        <taxon>Ascomycota</taxon>
        <taxon>Pezizomycotina</taxon>
        <taxon>Sordariomycetes</taxon>
        <taxon>Xylariomycetidae</taxon>
        <taxon>Amphisphaeriales</taxon>
        <taxon>Apiosporaceae</taxon>
        <taxon>Apiospora</taxon>
    </lineage>
</organism>
<evidence type="ECO:0000313" key="2">
    <source>
        <dbReference type="Proteomes" id="UP001391051"/>
    </source>
</evidence>
<evidence type="ECO:0000313" key="1">
    <source>
        <dbReference type="EMBL" id="KAK7937866.1"/>
    </source>
</evidence>
<accession>A0ABR1PTU7</accession>
<name>A0ABR1PTU7_9PEZI</name>
<dbReference type="GeneID" id="92084018"/>
<proteinExistence type="predicted"/>
<sequence>MTFPALLFNVPNTFPIRHPINPFDPKNAIPLPKLRRIHDHGIPPYYKPSLEANCDELDGTAFVHVRGRKLDCVLIG</sequence>